<feature type="domain" description="Peptidase M14" evidence="6">
    <location>
        <begin position="135"/>
        <end position="447"/>
    </location>
</feature>
<dbReference type="CDD" id="cd06226">
    <property type="entry name" value="M14_CPT_like"/>
    <property type="match status" value="1"/>
</dbReference>
<feature type="signal peptide" evidence="4">
    <location>
        <begin position="1"/>
        <end position="23"/>
    </location>
</feature>
<dbReference type="GO" id="GO:0006508">
    <property type="term" value="P:proteolysis"/>
    <property type="evidence" value="ECO:0007669"/>
    <property type="project" value="InterPro"/>
</dbReference>
<gene>
    <name evidence="7" type="ORF">I7X39_12920</name>
</gene>
<comment type="caution">
    <text evidence="7">The sequence shown here is derived from an EMBL/GenBank/DDBJ whole genome shotgun (WGS) entry which is preliminary data.</text>
</comment>
<dbReference type="PRINTS" id="PR00765">
    <property type="entry name" value="CRBOXYPTASEA"/>
</dbReference>
<evidence type="ECO:0000313" key="8">
    <source>
        <dbReference type="Proteomes" id="UP000613266"/>
    </source>
</evidence>
<evidence type="ECO:0000256" key="3">
    <source>
        <dbReference type="PROSITE-ProRule" id="PRU01379"/>
    </source>
</evidence>
<dbReference type="Gene3D" id="3.40.630.10">
    <property type="entry name" value="Zn peptidases"/>
    <property type="match status" value="1"/>
</dbReference>
<evidence type="ECO:0000313" key="7">
    <source>
        <dbReference type="EMBL" id="MBH9577805.1"/>
    </source>
</evidence>
<dbReference type="SMART" id="SM00631">
    <property type="entry name" value="Zn_pept"/>
    <property type="match status" value="1"/>
</dbReference>
<dbReference type="GO" id="GO:0004181">
    <property type="term" value="F:metallocarboxypeptidase activity"/>
    <property type="evidence" value="ECO:0007669"/>
    <property type="project" value="InterPro"/>
</dbReference>
<dbReference type="AlphaFoldDB" id="A0A931NIP6"/>
<dbReference type="RefSeq" id="WP_198111578.1">
    <property type="nucleotide sequence ID" value="NZ_JAEDAK010000008.1"/>
</dbReference>
<feature type="active site" description="Proton donor/acceptor" evidence="3">
    <location>
        <position position="417"/>
    </location>
</feature>
<sequence length="777" mass="81211">MTLRLTPLAAALSLFGLISTAQANSGHAQAGSPEMSQARAQELQRSAQIFEVRHASPAMLRKAAISFHHAVLEAPEGLLVLELDKSEQAQLRGFGFKLSPAKDFIGRRDGVLNELQRRAAAGEGASVQSIPSYSCYETVEESFTAAQAMATAKPALASWIDVGDSWQKAQGSGGYDIRVLKLTNSAVAAPAGGKPKLFINSAIHAREYATAPLSLAFARWLFDGHGVDADATWILDHHEVHFMLQTNPDGRKKAEGGLSWRKNANNNYCANTNTRGADLNRNFSFGWNTTNGQGSSGSVCNETYRGPSAGSEPEIQAIQAYVRSIFPDRRGPNKTDAAPADTPGIHLDIHSYSRLVLWPWGDVSTPAPNGTALQTLGRKFAFHNGYTPQQSVGLYPTDGTSDGVSYGELGVAAYTFELGTAFFESCTNFNNTIKPGNLPALIYAAKVVRTPYITPAGPDITSLALGQGASGGGVQPGVAVTLTAAASDARFNNSNGSEGTQAIAAAEYYLDTPPWLPGAVAVPIQAADDSFNSVSENLTATIPTGTLPVGRHTVFVRARDASGAWGAFSAAFLNISNGTPTLDANFFAQCNGLSCSFDASSSTGSPSSYQWAFGDGGSGSGVSIGRTYAAAGTYNVTLTVGNGSSTNSETKAVVVTNPSTIVNEVESNNTIGTATMVSPPQAIVPGSLSTTSDTDYFAVPLPAGATLKATLTPPSSGVDYDLYIVNSSGTTLASGTKGAGQVDVASSTNTGSTQVTRYVRVRYYSGGAGSYSLKIER</sequence>
<dbReference type="Pfam" id="PF00246">
    <property type="entry name" value="Peptidase_M14"/>
    <property type="match status" value="1"/>
</dbReference>
<evidence type="ECO:0000256" key="2">
    <source>
        <dbReference type="ARBA" id="ARBA00005988"/>
    </source>
</evidence>
<proteinExistence type="inferred from homology"/>
<protein>
    <submittedName>
        <fullName evidence="7">PKD domain-containing protein</fullName>
    </submittedName>
</protein>
<organism evidence="7 8">
    <name type="scientific">Inhella proteolytica</name>
    <dbReference type="NCBI Taxonomy" id="2795029"/>
    <lineage>
        <taxon>Bacteria</taxon>
        <taxon>Pseudomonadati</taxon>
        <taxon>Pseudomonadota</taxon>
        <taxon>Betaproteobacteria</taxon>
        <taxon>Burkholderiales</taxon>
        <taxon>Sphaerotilaceae</taxon>
        <taxon>Inhella</taxon>
    </lineage>
</organism>
<dbReference type="SMART" id="SM00089">
    <property type="entry name" value="PKD"/>
    <property type="match status" value="1"/>
</dbReference>
<evidence type="ECO:0000259" key="5">
    <source>
        <dbReference type="PROSITE" id="PS50093"/>
    </source>
</evidence>
<dbReference type="PANTHER" id="PTHR11705:SF119">
    <property type="entry name" value="OS02G0119300 PROTEIN"/>
    <property type="match status" value="1"/>
</dbReference>
<dbReference type="InterPro" id="IPR000601">
    <property type="entry name" value="PKD_dom"/>
</dbReference>
<dbReference type="PROSITE" id="PS50093">
    <property type="entry name" value="PKD"/>
    <property type="match status" value="1"/>
</dbReference>
<dbReference type="GO" id="GO:0008270">
    <property type="term" value="F:zinc ion binding"/>
    <property type="evidence" value="ECO:0007669"/>
    <property type="project" value="InterPro"/>
</dbReference>
<dbReference type="SUPFAM" id="SSF49299">
    <property type="entry name" value="PKD domain"/>
    <property type="match status" value="1"/>
</dbReference>
<dbReference type="GO" id="GO:0005615">
    <property type="term" value="C:extracellular space"/>
    <property type="evidence" value="ECO:0007669"/>
    <property type="project" value="TreeGrafter"/>
</dbReference>
<name>A0A931NIP6_9BURK</name>
<dbReference type="PROSITE" id="PS52035">
    <property type="entry name" value="PEPTIDASE_M14"/>
    <property type="match status" value="1"/>
</dbReference>
<comment type="similarity">
    <text evidence="2 3">Belongs to the peptidase M14 family.</text>
</comment>
<dbReference type="PANTHER" id="PTHR11705">
    <property type="entry name" value="PROTEASE FAMILY M14 CARBOXYPEPTIDASE A,B"/>
    <property type="match status" value="1"/>
</dbReference>
<dbReference type="SUPFAM" id="SSF53187">
    <property type="entry name" value="Zn-dependent exopeptidases"/>
    <property type="match status" value="1"/>
</dbReference>
<reference evidence="7" key="1">
    <citation type="submission" date="2020-12" db="EMBL/GenBank/DDBJ databases">
        <title>The genome sequence of Inhella sp. 1Y17.</title>
        <authorList>
            <person name="Liu Y."/>
        </authorList>
    </citation>
    <scope>NUCLEOTIDE SEQUENCE</scope>
    <source>
        <strain evidence="7">1Y17</strain>
    </source>
</reference>
<dbReference type="Proteomes" id="UP000613266">
    <property type="component" value="Unassembled WGS sequence"/>
</dbReference>
<dbReference type="Pfam" id="PF18911">
    <property type="entry name" value="PKD_4"/>
    <property type="match status" value="1"/>
</dbReference>
<dbReference type="InterPro" id="IPR013783">
    <property type="entry name" value="Ig-like_fold"/>
</dbReference>
<evidence type="ECO:0000259" key="6">
    <source>
        <dbReference type="PROSITE" id="PS52035"/>
    </source>
</evidence>
<feature type="chain" id="PRO_5037277912" evidence="4">
    <location>
        <begin position="24"/>
        <end position="777"/>
    </location>
</feature>
<dbReference type="SUPFAM" id="SSF89260">
    <property type="entry name" value="Collagen-binding domain"/>
    <property type="match status" value="1"/>
</dbReference>
<keyword evidence="8" id="KW-1185">Reference proteome</keyword>
<keyword evidence="4" id="KW-0732">Signal</keyword>
<dbReference type="InterPro" id="IPR022409">
    <property type="entry name" value="PKD/Chitinase_dom"/>
</dbReference>
<dbReference type="CDD" id="cd00146">
    <property type="entry name" value="PKD"/>
    <property type="match status" value="1"/>
</dbReference>
<dbReference type="InterPro" id="IPR000834">
    <property type="entry name" value="Peptidase_M14"/>
</dbReference>
<feature type="domain" description="PKD" evidence="5">
    <location>
        <begin position="600"/>
        <end position="662"/>
    </location>
</feature>
<comment type="cofactor">
    <cofactor evidence="1">
        <name>Zn(2+)</name>
        <dbReference type="ChEBI" id="CHEBI:29105"/>
    </cofactor>
</comment>
<dbReference type="InterPro" id="IPR035986">
    <property type="entry name" value="PKD_dom_sf"/>
</dbReference>
<dbReference type="Gene3D" id="2.60.40.10">
    <property type="entry name" value="Immunoglobulins"/>
    <property type="match status" value="1"/>
</dbReference>
<dbReference type="EMBL" id="JAEDAK010000008">
    <property type="protein sequence ID" value="MBH9577805.1"/>
    <property type="molecule type" value="Genomic_DNA"/>
</dbReference>
<dbReference type="Gene3D" id="2.60.120.380">
    <property type="match status" value="1"/>
</dbReference>
<accession>A0A931NIP6</accession>
<evidence type="ECO:0000256" key="4">
    <source>
        <dbReference type="SAM" id="SignalP"/>
    </source>
</evidence>
<evidence type="ECO:0000256" key="1">
    <source>
        <dbReference type="ARBA" id="ARBA00001947"/>
    </source>
</evidence>